<evidence type="ECO:0000256" key="1">
    <source>
        <dbReference type="SAM" id="MobiDB-lite"/>
    </source>
</evidence>
<sequence length="160" mass="17136">MNIFSLKLRLDSIQVGHTSDGNIQVMGFSSFQFFDGKQTQVSPLAFTAYGPTAQTIAQAGINGVVVALGEINLFSVERQNRKDKVANFYVEEAQTIRPGNPVEVPLGPNQTTTQSPNQPTTQPPVTPGPIASPEKREPVGVGTASSNGHCPVDIDEEIPF</sequence>
<reference evidence="2 3" key="1">
    <citation type="journal article" date="2022" name="Front. Microbiol.">
        <title>High genomic differentiation and limited gene flow indicate recent cryptic speciation within the genus Laspinema (cyanobacteria).</title>
        <authorList>
            <person name="Stanojkovic A."/>
            <person name="Skoupy S."/>
            <person name="Skaloud P."/>
            <person name="Dvorak P."/>
        </authorList>
    </citation>
    <scope>NUCLEOTIDE SEQUENCE [LARGE SCALE GENOMIC DNA]</scope>
    <source>
        <strain evidence="2 3">D3b</strain>
    </source>
</reference>
<dbReference type="Proteomes" id="UP001525961">
    <property type="component" value="Unassembled WGS sequence"/>
</dbReference>
<comment type="caution">
    <text evidence="2">The sequence shown here is derived from an EMBL/GenBank/DDBJ whole genome shotgun (WGS) entry which is preliminary data.</text>
</comment>
<keyword evidence="3" id="KW-1185">Reference proteome</keyword>
<accession>A0ABT2NFB1</accession>
<feature type="compositionally biased region" description="Low complexity" evidence="1">
    <location>
        <begin position="108"/>
        <end position="120"/>
    </location>
</feature>
<proteinExistence type="predicted"/>
<gene>
    <name evidence="2" type="ORF">NG792_22005</name>
</gene>
<evidence type="ECO:0000313" key="2">
    <source>
        <dbReference type="EMBL" id="MCT7980400.1"/>
    </source>
</evidence>
<evidence type="ECO:0000313" key="3">
    <source>
        <dbReference type="Proteomes" id="UP001525961"/>
    </source>
</evidence>
<dbReference type="EMBL" id="JAMXFA010000037">
    <property type="protein sequence ID" value="MCT7980400.1"/>
    <property type="molecule type" value="Genomic_DNA"/>
</dbReference>
<evidence type="ECO:0008006" key="4">
    <source>
        <dbReference type="Google" id="ProtNLM"/>
    </source>
</evidence>
<feature type="region of interest" description="Disordered" evidence="1">
    <location>
        <begin position="97"/>
        <end position="160"/>
    </location>
</feature>
<protein>
    <recommendedName>
        <fullName evidence="4">Single-stranded DNA-binding protein</fullName>
    </recommendedName>
</protein>
<name>A0ABT2NFB1_9CYAN</name>
<dbReference type="RefSeq" id="WP_261236821.1">
    <property type="nucleotide sequence ID" value="NZ_JAMXFA010000037.1"/>
</dbReference>
<organism evidence="2 3">
    <name type="scientific">Laspinema olomoucense D3b</name>
    <dbReference type="NCBI Taxonomy" id="2953688"/>
    <lineage>
        <taxon>Bacteria</taxon>
        <taxon>Bacillati</taxon>
        <taxon>Cyanobacteriota</taxon>
        <taxon>Cyanophyceae</taxon>
        <taxon>Oscillatoriophycideae</taxon>
        <taxon>Oscillatoriales</taxon>
        <taxon>Laspinemataceae</taxon>
        <taxon>Laspinema</taxon>
        <taxon>Laspinema olomoucense</taxon>
    </lineage>
</organism>